<protein>
    <submittedName>
        <fullName evidence="1">Uncharacterized protein</fullName>
    </submittedName>
</protein>
<keyword evidence="1" id="KW-0614">Plasmid</keyword>
<reference evidence="1 2" key="1">
    <citation type="submission" date="2018-04" db="EMBL/GenBank/DDBJ databases">
        <title>Genome sequencing of Gemmobacter.</title>
        <authorList>
            <person name="Yi H."/>
            <person name="Baek M.-G."/>
        </authorList>
    </citation>
    <scope>NUCLEOTIDE SEQUENCE [LARGE SCALE GENOMIC DNA]</scope>
    <source>
        <strain evidence="1 2">HYN0069</strain>
        <plasmid evidence="2">Plasmid unnamed2</plasmid>
    </source>
</reference>
<sequence length="64" mass="7451">MDPFYPHLNLPLTAKPRDVIKAAAKALHPWIRRQPGLRLSRRRFYRDMLNAHEAAQERARSASS</sequence>
<keyword evidence="2" id="KW-1185">Reference proteome</keyword>
<dbReference type="OrthoDB" id="9925793at2"/>
<accession>A0A2S0USN4</accession>
<evidence type="ECO:0000313" key="2">
    <source>
        <dbReference type="Proteomes" id="UP000244496"/>
    </source>
</evidence>
<dbReference type="Proteomes" id="UP000244496">
    <property type="component" value="Plasmid unnamed2"/>
</dbReference>
<evidence type="ECO:0000313" key="1">
    <source>
        <dbReference type="EMBL" id="AWB50817.1"/>
    </source>
</evidence>
<name>A0A2S0USN4_9RHOB</name>
<dbReference type="RefSeq" id="WP_108437617.1">
    <property type="nucleotide sequence ID" value="NZ_CP028920.1"/>
</dbReference>
<dbReference type="KEGG" id="geh:HYN69_19755"/>
<organism evidence="1 2">
    <name type="scientific">Paragemmobacter aquarius</name>
    <dbReference type="NCBI Taxonomy" id="2169400"/>
    <lineage>
        <taxon>Bacteria</taxon>
        <taxon>Pseudomonadati</taxon>
        <taxon>Pseudomonadota</taxon>
        <taxon>Alphaproteobacteria</taxon>
        <taxon>Rhodobacterales</taxon>
        <taxon>Paracoccaceae</taxon>
        <taxon>Paragemmobacter</taxon>
    </lineage>
</organism>
<gene>
    <name evidence="1" type="ORF">HYN69_19755</name>
</gene>
<geneLocation type="plasmid" evidence="1">
    <name>unnamed2</name>
</geneLocation>
<proteinExistence type="predicted"/>
<dbReference type="EMBL" id="CP028920">
    <property type="protein sequence ID" value="AWB50817.1"/>
    <property type="molecule type" value="Genomic_DNA"/>
</dbReference>
<dbReference type="AlphaFoldDB" id="A0A2S0USN4"/>